<dbReference type="InterPro" id="IPR002611">
    <property type="entry name" value="IstB_ATP-bd"/>
</dbReference>
<accession>A0A5C6VDT5</accession>
<dbReference type="Proteomes" id="UP000321363">
    <property type="component" value="Unassembled WGS sequence"/>
</dbReference>
<keyword evidence="3" id="KW-1185">Reference proteome</keyword>
<feature type="domain" description="IstB-like ATP-binding" evidence="1">
    <location>
        <begin position="2"/>
        <end position="41"/>
    </location>
</feature>
<protein>
    <recommendedName>
        <fullName evidence="1">IstB-like ATP-binding domain-containing protein</fullName>
    </recommendedName>
</protein>
<organism evidence="2 3">
    <name type="scientific">Metabacillus litoralis</name>
    <dbReference type="NCBI Taxonomy" id="152268"/>
    <lineage>
        <taxon>Bacteria</taxon>
        <taxon>Bacillati</taxon>
        <taxon>Bacillota</taxon>
        <taxon>Bacilli</taxon>
        <taxon>Bacillales</taxon>
        <taxon>Bacillaceae</taxon>
        <taxon>Metabacillus</taxon>
    </lineage>
</organism>
<gene>
    <name evidence="2" type="ORF">FS935_21825</name>
</gene>
<dbReference type="Pfam" id="PF01695">
    <property type="entry name" value="IstB_IS21"/>
    <property type="match status" value="1"/>
</dbReference>
<evidence type="ECO:0000313" key="2">
    <source>
        <dbReference type="EMBL" id="TXC81885.1"/>
    </source>
</evidence>
<dbReference type="GO" id="GO:0005524">
    <property type="term" value="F:ATP binding"/>
    <property type="evidence" value="ECO:0007669"/>
    <property type="project" value="InterPro"/>
</dbReference>
<dbReference type="OrthoDB" id="2052561at2"/>
<evidence type="ECO:0000259" key="1">
    <source>
        <dbReference type="Pfam" id="PF01695"/>
    </source>
</evidence>
<evidence type="ECO:0000313" key="3">
    <source>
        <dbReference type="Proteomes" id="UP000321363"/>
    </source>
</evidence>
<sequence length="41" mass="4779">MTDEIGYLPNDKEDATLICQLIDLRYEKKSTILTTKISFKE</sequence>
<dbReference type="EMBL" id="VOQF01000023">
    <property type="protein sequence ID" value="TXC81885.1"/>
    <property type="molecule type" value="Genomic_DNA"/>
</dbReference>
<name>A0A5C6VDT5_9BACI</name>
<dbReference type="InterPro" id="IPR027417">
    <property type="entry name" value="P-loop_NTPase"/>
</dbReference>
<proteinExistence type="predicted"/>
<dbReference type="AlphaFoldDB" id="A0A5C6VDT5"/>
<dbReference type="Gene3D" id="3.40.50.300">
    <property type="entry name" value="P-loop containing nucleotide triphosphate hydrolases"/>
    <property type="match status" value="1"/>
</dbReference>
<comment type="caution">
    <text evidence="2">The sequence shown here is derived from an EMBL/GenBank/DDBJ whole genome shotgun (WGS) entry which is preliminary data.</text>
</comment>
<reference evidence="2 3" key="1">
    <citation type="journal article" date="2005" name="Int. J. Syst. Evol. Microbiol.">
        <title>Bacillus litoralis sp. nov., isolated from a tidal flat of the Yellow Sea in Korea.</title>
        <authorList>
            <person name="Yoon J.H."/>
            <person name="Oh T.K."/>
        </authorList>
    </citation>
    <scope>NUCLEOTIDE SEQUENCE [LARGE SCALE GENOMIC DNA]</scope>
    <source>
        <strain evidence="2 3">SW-211</strain>
    </source>
</reference>